<dbReference type="Proteomes" id="UP000677913">
    <property type="component" value="Unassembled WGS sequence"/>
</dbReference>
<name>A0A8J8BDN7_9ACTN</name>
<comment type="caution">
    <text evidence="2">The sequence shown here is derived from an EMBL/GenBank/DDBJ whole genome shotgun (WGS) entry which is preliminary data.</text>
</comment>
<dbReference type="AlphaFoldDB" id="A0A8J8BDN7"/>
<dbReference type="EMBL" id="JAGSXH010000048">
    <property type="protein sequence ID" value="MBS2964356.1"/>
    <property type="molecule type" value="Genomic_DNA"/>
</dbReference>
<sequence length="263" mass="26642">MARTYLSTLSPRRRWGIAGCAAGTVLLLTAALGNPWTWSTMAGLDGRPVGDRVPVLAKSLSVFHWTLGPHGSSAPAGQTTGHWIAGLVLDLAWPLFVLLGARLLAGGLALRRARLSLLLGVWSLTTLSAAVAGLAAGLVDHAAAPGMRVIALPLAAGAPTGDVLTLQAATMALLGAALGWLPGLTAAVGYSVRRASATQPASSASSSAPSQAGVPVGASAVTETRADTQALDLAGLESLRRARRRSLDGTLPDAATSSFFSAE</sequence>
<feature type="transmembrane region" description="Helical" evidence="1">
    <location>
        <begin position="83"/>
        <end position="105"/>
    </location>
</feature>
<keyword evidence="1" id="KW-0472">Membrane</keyword>
<dbReference type="RefSeq" id="WP_211468721.1">
    <property type="nucleotide sequence ID" value="NZ_JAGSXH010000048.1"/>
</dbReference>
<feature type="transmembrane region" description="Helical" evidence="1">
    <location>
        <begin position="168"/>
        <end position="190"/>
    </location>
</feature>
<feature type="transmembrane region" description="Helical" evidence="1">
    <location>
        <begin position="117"/>
        <end position="139"/>
    </location>
</feature>
<accession>A0A8J8BDN7</accession>
<keyword evidence="1" id="KW-1133">Transmembrane helix</keyword>
<proteinExistence type="predicted"/>
<keyword evidence="1" id="KW-0812">Transmembrane</keyword>
<evidence type="ECO:0000256" key="1">
    <source>
        <dbReference type="SAM" id="Phobius"/>
    </source>
</evidence>
<gene>
    <name evidence="2" type="ORF">KGA66_14955</name>
</gene>
<evidence type="ECO:0000313" key="2">
    <source>
        <dbReference type="EMBL" id="MBS2964356.1"/>
    </source>
</evidence>
<protein>
    <submittedName>
        <fullName evidence="2">Uncharacterized protein</fullName>
    </submittedName>
</protein>
<evidence type="ECO:0000313" key="3">
    <source>
        <dbReference type="Proteomes" id="UP000677913"/>
    </source>
</evidence>
<keyword evidence="3" id="KW-1185">Reference proteome</keyword>
<reference evidence="2" key="1">
    <citation type="submission" date="2021-04" db="EMBL/GenBank/DDBJ databases">
        <title>Genome based classification of Actinospica acidithermotolerans sp. nov., an actinobacterium isolated from an Indonesian hot spring.</title>
        <authorList>
            <person name="Kusuma A.B."/>
            <person name="Putra K.E."/>
            <person name="Nafisah S."/>
            <person name="Loh J."/>
            <person name="Nouioui I."/>
            <person name="Goodfellow M."/>
        </authorList>
    </citation>
    <scope>NUCLEOTIDE SEQUENCE</scope>
    <source>
        <strain evidence="2">DSM 45618</strain>
    </source>
</reference>
<organism evidence="2 3">
    <name type="scientific">Actinocrinis puniceicyclus</name>
    <dbReference type="NCBI Taxonomy" id="977794"/>
    <lineage>
        <taxon>Bacteria</taxon>
        <taxon>Bacillati</taxon>
        <taxon>Actinomycetota</taxon>
        <taxon>Actinomycetes</taxon>
        <taxon>Catenulisporales</taxon>
        <taxon>Actinospicaceae</taxon>
        <taxon>Actinocrinis</taxon>
    </lineage>
</organism>